<dbReference type="PROSITE" id="PS50088">
    <property type="entry name" value="ANK_REPEAT"/>
    <property type="match status" value="2"/>
</dbReference>
<evidence type="ECO:0000256" key="1">
    <source>
        <dbReference type="ARBA" id="ARBA00022737"/>
    </source>
</evidence>
<sequence>QTCVHVAAQNGRVEILRHLVWYGANINAREGREGYTALHYAVERNDETLLNFLLNDCEKIDLNTRSYGGNSALQLGYPIEQNILQTLRQRGVASPYSSEDEYSSESDEETYENANMFVPNMVNASA</sequence>
<dbReference type="InterPro" id="IPR051070">
    <property type="entry name" value="NF-kappa-B_inhibitor"/>
</dbReference>
<dbReference type="PANTHER" id="PTHR46680:SF3">
    <property type="entry name" value="NF-KAPPA-B INHIBITOR CACTUS"/>
    <property type="match status" value="1"/>
</dbReference>
<dbReference type="Pfam" id="PF12796">
    <property type="entry name" value="Ank_2"/>
    <property type="match status" value="1"/>
</dbReference>
<dbReference type="InterPro" id="IPR002110">
    <property type="entry name" value="Ankyrin_rpt"/>
</dbReference>
<name>A0ABD2MTK5_9CUCU</name>
<dbReference type="AlphaFoldDB" id="A0ABD2MTK5"/>
<evidence type="ECO:0000256" key="2">
    <source>
        <dbReference type="ARBA" id="ARBA00023043"/>
    </source>
</evidence>
<feature type="compositionally biased region" description="Acidic residues" evidence="4">
    <location>
        <begin position="98"/>
        <end position="111"/>
    </location>
</feature>
<dbReference type="Gene3D" id="1.25.40.20">
    <property type="entry name" value="Ankyrin repeat-containing domain"/>
    <property type="match status" value="1"/>
</dbReference>
<dbReference type="SUPFAM" id="SSF48403">
    <property type="entry name" value="Ankyrin repeat"/>
    <property type="match status" value="1"/>
</dbReference>
<dbReference type="EMBL" id="JABFTP020000021">
    <property type="protein sequence ID" value="KAL3269479.1"/>
    <property type="molecule type" value="Genomic_DNA"/>
</dbReference>
<feature type="region of interest" description="Disordered" evidence="4">
    <location>
        <begin position="90"/>
        <end position="116"/>
    </location>
</feature>
<dbReference type="SMART" id="SM00248">
    <property type="entry name" value="ANK"/>
    <property type="match status" value="2"/>
</dbReference>
<comment type="caution">
    <text evidence="5">The sequence shown here is derived from an EMBL/GenBank/DDBJ whole genome shotgun (WGS) entry which is preliminary data.</text>
</comment>
<keyword evidence="6" id="KW-1185">Reference proteome</keyword>
<organism evidence="5 6">
    <name type="scientific">Cryptolaemus montrouzieri</name>
    <dbReference type="NCBI Taxonomy" id="559131"/>
    <lineage>
        <taxon>Eukaryota</taxon>
        <taxon>Metazoa</taxon>
        <taxon>Ecdysozoa</taxon>
        <taxon>Arthropoda</taxon>
        <taxon>Hexapoda</taxon>
        <taxon>Insecta</taxon>
        <taxon>Pterygota</taxon>
        <taxon>Neoptera</taxon>
        <taxon>Endopterygota</taxon>
        <taxon>Coleoptera</taxon>
        <taxon>Polyphaga</taxon>
        <taxon>Cucujiformia</taxon>
        <taxon>Coccinelloidea</taxon>
        <taxon>Coccinellidae</taxon>
        <taxon>Scymninae</taxon>
        <taxon>Scymnini</taxon>
        <taxon>Cryptolaemus</taxon>
    </lineage>
</organism>
<reference evidence="5 6" key="1">
    <citation type="journal article" date="2021" name="BMC Biol.">
        <title>Horizontally acquired antibacterial genes associated with adaptive radiation of ladybird beetles.</title>
        <authorList>
            <person name="Li H.S."/>
            <person name="Tang X.F."/>
            <person name="Huang Y.H."/>
            <person name="Xu Z.Y."/>
            <person name="Chen M.L."/>
            <person name="Du X.Y."/>
            <person name="Qiu B.Y."/>
            <person name="Chen P.T."/>
            <person name="Zhang W."/>
            <person name="Slipinski A."/>
            <person name="Escalona H.E."/>
            <person name="Waterhouse R.M."/>
            <person name="Zwick A."/>
            <person name="Pang H."/>
        </authorList>
    </citation>
    <scope>NUCLEOTIDE SEQUENCE [LARGE SCALE GENOMIC DNA]</scope>
    <source>
        <strain evidence="5">SYSU2018</strain>
    </source>
</reference>
<evidence type="ECO:0000256" key="3">
    <source>
        <dbReference type="PROSITE-ProRule" id="PRU00023"/>
    </source>
</evidence>
<dbReference type="InterPro" id="IPR036770">
    <property type="entry name" value="Ankyrin_rpt-contain_sf"/>
</dbReference>
<gene>
    <name evidence="5" type="ORF">HHI36_008547</name>
</gene>
<feature type="repeat" description="ANK" evidence="3">
    <location>
        <begin position="33"/>
        <end position="65"/>
    </location>
</feature>
<feature type="non-terminal residue" evidence="5">
    <location>
        <position position="1"/>
    </location>
</feature>
<evidence type="ECO:0000313" key="5">
    <source>
        <dbReference type="EMBL" id="KAL3269479.1"/>
    </source>
</evidence>
<accession>A0ABD2MTK5</accession>
<evidence type="ECO:0000313" key="6">
    <source>
        <dbReference type="Proteomes" id="UP001516400"/>
    </source>
</evidence>
<evidence type="ECO:0000256" key="4">
    <source>
        <dbReference type="SAM" id="MobiDB-lite"/>
    </source>
</evidence>
<dbReference type="PROSITE" id="PS50297">
    <property type="entry name" value="ANK_REP_REGION"/>
    <property type="match status" value="2"/>
</dbReference>
<protein>
    <submittedName>
        <fullName evidence="5">Uncharacterized protein</fullName>
    </submittedName>
</protein>
<feature type="repeat" description="ANK" evidence="3">
    <location>
        <begin position="1"/>
        <end position="31"/>
    </location>
</feature>
<proteinExistence type="predicted"/>
<dbReference type="Proteomes" id="UP001516400">
    <property type="component" value="Unassembled WGS sequence"/>
</dbReference>
<keyword evidence="2 3" id="KW-0040">ANK repeat</keyword>
<keyword evidence="1" id="KW-0677">Repeat</keyword>
<dbReference type="PANTHER" id="PTHR46680">
    <property type="entry name" value="NF-KAPPA-B INHIBITOR ALPHA"/>
    <property type="match status" value="1"/>
</dbReference>